<protein>
    <recommendedName>
        <fullName evidence="4">Secreted protein</fullName>
    </recommendedName>
</protein>
<accession>G3GYD8</accession>
<proteinExistence type="predicted"/>
<feature type="signal peptide" evidence="1">
    <location>
        <begin position="1"/>
        <end position="25"/>
    </location>
</feature>
<evidence type="ECO:0008006" key="4">
    <source>
        <dbReference type="Google" id="ProtNLM"/>
    </source>
</evidence>
<gene>
    <name evidence="2" type="ORF">I79_002813</name>
</gene>
<feature type="chain" id="PRO_5003443847" description="Secreted protein" evidence="1">
    <location>
        <begin position="26"/>
        <end position="97"/>
    </location>
</feature>
<evidence type="ECO:0000313" key="3">
    <source>
        <dbReference type="Proteomes" id="UP000001075"/>
    </source>
</evidence>
<organism evidence="2 3">
    <name type="scientific">Cricetulus griseus</name>
    <name type="common">Chinese hamster</name>
    <name type="synonym">Cricetulus barabensis griseus</name>
    <dbReference type="NCBI Taxonomy" id="10029"/>
    <lineage>
        <taxon>Eukaryota</taxon>
        <taxon>Metazoa</taxon>
        <taxon>Chordata</taxon>
        <taxon>Craniata</taxon>
        <taxon>Vertebrata</taxon>
        <taxon>Euteleostomi</taxon>
        <taxon>Mammalia</taxon>
        <taxon>Eutheria</taxon>
        <taxon>Euarchontoglires</taxon>
        <taxon>Glires</taxon>
        <taxon>Rodentia</taxon>
        <taxon>Myomorpha</taxon>
        <taxon>Muroidea</taxon>
        <taxon>Cricetidae</taxon>
        <taxon>Cricetinae</taxon>
        <taxon>Cricetulus</taxon>
    </lineage>
</organism>
<dbReference type="AlphaFoldDB" id="G3GYD8"/>
<evidence type="ECO:0000313" key="2">
    <source>
        <dbReference type="EMBL" id="EGV93954.1"/>
    </source>
</evidence>
<reference evidence="3" key="1">
    <citation type="journal article" date="2011" name="Nat. Biotechnol.">
        <title>The genomic sequence of the Chinese hamster ovary (CHO)-K1 cell line.</title>
        <authorList>
            <person name="Xu X."/>
            <person name="Nagarajan H."/>
            <person name="Lewis N.E."/>
            <person name="Pan S."/>
            <person name="Cai Z."/>
            <person name="Liu X."/>
            <person name="Chen W."/>
            <person name="Xie M."/>
            <person name="Wang W."/>
            <person name="Hammond S."/>
            <person name="Andersen M.R."/>
            <person name="Neff N."/>
            <person name="Passarelli B."/>
            <person name="Koh W."/>
            <person name="Fan H.C."/>
            <person name="Wang J."/>
            <person name="Gui Y."/>
            <person name="Lee K.H."/>
            <person name="Betenbaugh M.J."/>
            <person name="Quake S.R."/>
            <person name="Famili I."/>
            <person name="Palsson B.O."/>
            <person name="Wang J."/>
        </authorList>
    </citation>
    <scope>NUCLEOTIDE SEQUENCE [LARGE SCALE GENOMIC DNA]</scope>
    <source>
        <strain evidence="3">CHO K1 cell line</strain>
    </source>
</reference>
<dbReference type="EMBL" id="JH000064">
    <property type="protein sequence ID" value="EGV93954.1"/>
    <property type="molecule type" value="Genomic_DNA"/>
</dbReference>
<dbReference type="Proteomes" id="UP000001075">
    <property type="component" value="Unassembled WGS sequence"/>
</dbReference>
<sequence length="97" mass="10738">MHFGCIASSSLWCLGCQFLVAKYHAVLHTVPCKCQFQSLSSLASPTFVSLPLCRSTGNWIRGKVLISPANLLIRILPKVSHQKSEIGLWDSVMIKHT</sequence>
<dbReference type="InParanoid" id="G3GYD8"/>
<name>G3GYD8_CRIGR</name>
<evidence type="ECO:0000256" key="1">
    <source>
        <dbReference type="SAM" id="SignalP"/>
    </source>
</evidence>
<keyword evidence="1" id="KW-0732">Signal</keyword>